<name>A0AAD7CV58_MYCRO</name>
<evidence type="ECO:0008006" key="3">
    <source>
        <dbReference type="Google" id="ProtNLM"/>
    </source>
</evidence>
<keyword evidence="2" id="KW-1185">Reference proteome</keyword>
<feature type="non-terminal residue" evidence="1">
    <location>
        <position position="1"/>
    </location>
</feature>
<dbReference type="Proteomes" id="UP001221757">
    <property type="component" value="Unassembled WGS sequence"/>
</dbReference>
<dbReference type="EMBL" id="JARKIE010000216">
    <property type="protein sequence ID" value="KAJ7665517.1"/>
    <property type="molecule type" value="Genomic_DNA"/>
</dbReference>
<reference evidence="1" key="1">
    <citation type="submission" date="2023-03" db="EMBL/GenBank/DDBJ databases">
        <title>Massive genome expansion in bonnet fungi (Mycena s.s.) driven by repeated elements and novel gene families across ecological guilds.</title>
        <authorList>
            <consortium name="Lawrence Berkeley National Laboratory"/>
            <person name="Harder C.B."/>
            <person name="Miyauchi S."/>
            <person name="Viragh M."/>
            <person name="Kuo A."/>
            <person name="Thoen E."/>
            <person name="Andreopoulos B."/>
            <person name="Lu D."/>
            <person name="Skrede I."/>
            <person name="Drula E."/>
            <person name="Henrissat B."/>
            <person name="Morin E."/>
            <person name="Kohler A."/>
            <person name="Barry K."/>
            <person name="LaButti K."/>
            <person name="Morin E."/>
            <person name="Salamov A."/>
            <person name="Lipzen A."/>
            <person name="Mereny Z."/>
            <person name="Hegedus B."/>
            <person name="Baldrian P."/>
            <person name="Stursova M."/>
            <person name="Weitz H."/>
            <person name="Taylor A."/>
            <person name="Grigoriev I.V."/>
            <person name="Nagy L.G."/>
            <person name="Martin F."/>
            <person name="Kauserud H."/>
        </authorList>
    </citation>
    <scope>NUCLEOTIDE SEQUENCE</scope>
    <source>
        <strain evidence="1">CBHHK067</strain>
    </source>
</reference>
<evidence type="ECO:0000313" key="2">
    <source>
        <dbReference type="Proteomes" id="UP001221757"/>
    </source>
</evidence>
<sequence>GLIERTPDLYLHELQEQLRDLCNVEVSLLTIWRALRHRGFTRKQVSRLYV</sequence>
<gene>
    <name evidence="1" type="ORF">B0H17DRAFT_858793</name>
</gene>
<proteinExistence type="predicted"/>
<feature type="non-terminal residue" evidence="1">
    <location>
        <position position="50"/>
    </location>
</feature>
<dbReference type="AlphaFoldDB" id="A0AAD7CV58"/>
<organism evidence="1 2">
    <name type="scientific">Mycena rosella</name>
    <name type="common">Pink bonnet</name>
    <name type="synonym">Agaricus rosellus</name>
    <dbReference type="NCBI Taxonomy" id="1033263"/>
    <lineage>
        <taxon>Eukaryota</taxon>
        <taxon>Fungi</taxon>
        <taxon>Dikarya</taxon>
        <taxon>Basidiomycota</taxon>
        <taxon>Agaricomycotina</taxon>
        <taxon>Agaricomycetes</taxon>
        <taxon>Agaricomycetidae</taxon>
        <taxon>Agaricales</taxon>
        <taxon>Marasmiineae</taxon>
        <taxon>Mycenaceae</taxon>
        <taxon>Mycena</taxon>
    </lineage>
</organism>
<accession>A0AAD7CV58</accession>
<comment type="caution">
    <text evidence="1">The sequence shown here is derived from an EMBL/GenBank/DDBJ whole genome shotgun (WGS) entry which is preliminary data.</text>
</comment>
<evidence type="ECO:0000313" key="1">
    <source>
        <dbReference type="EMBL" id="KAJ7665517.1"/>
    </source>
</evidence>
<protein>
    <recommendedName>
        <fullName evidence="3">Winged helix-turn helix domain-containing protein</fullName>
    </recommendedName>
</protein>